<reference evidence="2 3" key="2">
    <citation type="journal article" date="2023" name="Mol. Biol. Evol.">
        <title>Genomics of Secondarily Temperate Adaptation in the Only Non-Antarctic Icefish.</title>
        <authorList>
            <person name="Rivera-Colon A.G."/>
            <person name="Rayamajhi N."/>
            <person name="Minhas B.F."/>
            <person name="Madrigal G."/>
            <person name="Bilyk K.T."/>
            <person name="Yoon V."/>
            <person name="Hune M."/>
            <person name="Gregory S."/>
            <person name="Cheng C.H.C."/>
            <person name="Catchen J.M."/>
        </authorList>
    </citation>
    <scope>NUCLEOTIDE SEQUENCE [LARGE SCALE GENOMIC DNA]</scope>
    <source>
        <strain evidence="2">JMC-PN-2008</strain>
    </source>
</reference>
<proteinExistence type="predicted"/>
<dbReference type="Proteomes" id="UP001346869">
    <property type="component" value="Unassembled WGS sequence"/>
</dbReference>
<feature type="compositionally biased region" description="Polar residues" evidence="1">
    <location>
        <begin position="45"/>
        <end position="57"/>
    </location>
</feature>
<keyword evidence="3" id="KW-1185">Reference proteome</keyword>
<accession>A0AAN7Y4U3</accession>
<protein>
    <submittedName>
        <fullName evidence="2">Uncharacterized protein</fullName>
    </submittedName>
</protein>
<feature type="region of interest" description="Disordered" evidence="1">
    <location>
        <begin position="23"/>
        <end position="68"/>
    </location>
</feature>
<sequence>MLEVINLNSRCMETQQMASRLTGAVRGKGGASTGKGRVSSKGLFLQTQPLDTSNRSSGGPWPPAQLHQQQRPVCNLALLIKQGHHAVLPHEQPATQPAALTPPTPCFSVCNRKYLNPPTPCIN</sequence>
<dbReference type="AlphaFoldDB" id="A0AAN7Y4U3"/>
<evidence type="ECO:0000256" key="1">
    <source>
        <dbReference type="SAM" id="MobiDB-lite"/>
    </source>
</evidence>
<evidence type="ECO:0000313" key="3">
    <source>
        <dbReference type="Proteomes" id="UP001346869"/>
    </source>
</evidence>
<gene>
    <name evidence="2" type="ORF">PBY51_012634</name>
</gene>
<name>A0AAN7Y4U3_ELEMC</name>
<organism evidence="2 3">
    <name type="scientific">Eleginops maclovinus</name>
    <name type="common">Patagonian blennie</name>
    <name type="synonym">Eleginus maclovinus</name>
    <dbReference type="NCBI Taxonomy" id="56733"/>
    <lineage>
        <taxon>Eukaryota</taxon>
        <taxon>Metazoa</taxon>
        <taxon>Chordata</taxon>
        <taxon>Craniata</taxon>
        <taxon>Vertebrata</taxon>
        <taxon>Euteleostomi</taxon>
        <taxon>Actinopterygii</taxon>
        <taxon>Neopterygii</taxon>
        <taxon>Teleostei</taxon>
        <taxon>Neoteleostei</taxon>
        <taxon>Acanthomorphata</taxon>
        <taxon>Eupercaria</taxon>
        <taxon>Perciformes</taxon>
        <taxon>Notothenioidei</taxon>
        <taxon>Eleginopidae</taxon>
        <taxon>Eleginops</taxon>
    </lineage>
</organism>
<evidence type="ECO:0000313" key="2">
    <source>
        <dbReference type="EMBL" id="KAK5871894.1"/>
    </source>
</evidence>
<comment type="caution">
    <text evidence="2">The sequence shown here is derived from an EMBL/GenBank/DDBJ whole genome shotgun (WGS) entry which is preliminary data.</text>
</comment>
<reference evidence="2 3" key="1">
    <citation type="journal article" date="2023" name="Genes (Basel)">
        <title>Chromosome-Level Genome Assembly and Circadian Gene Repertoire of the Patagonia Blennie Eleginops maclovinus-The Closest Ancestral Proxy of Antarctic Cryonotothenioids.</title>
        <authorList>
            <person name="Cheng C.C."/>
            <person name="Rivera-Colon A.G."/>
            <person name="Minhas B.F."/>
            <person name="Wilson L."/>
            <person name="Rayamajhi N."/>
            <person name="Vargas-Chacoff L."/>
            <person name="Catchen J.M."/>
        </authorList>
    </citation>
    <scope>NUCLEOTIDE SEQUENCE [LARGE SCALE GENOMIC DNA]</scope>
    <source>
        <strain evidence="2">JMC-PN-2008</strain>
    </source>
</reference>
<dbReference type="EMBL" id="JAUZQC010000004">
    <property type="protein sequence ID" value="KAK5871894.1"/>
    <property type="molecule type" value="Genomic_DNA"/>
</dbReference>